<dbReference type="Pfam" id="PF00079">
    <property type="entry name" value="Serpin"/>
    <property type="match status" value="1"/>
</dbReference>
<name>A0A1F7V9F4_9BACT</name>
<evidence type="ECO:0000313" key="2">
    <source>
        <dbReference type="EMBL" id="OGL86728.1"/>
    </source>
</evidence>
<dbReference type="InterPro" id="IPR023796">
    <property type="entry name" value="Serpin_dom"/>
</dbReference>
<dbReference type="EMBL" id="MGEQ01000007">
    <property type="protein sequence ID" value="OGL86728.1"/>
    <property type="molecule type" value="Genomic_DNA"/>
</dbReference>
<accession>A0A1F7V9F4</accession>
<feature type="domain" description="Serpin" evidence="1">
    <location>
        <begin position="247"/>
        <end position="308"/>
    </location>
</feature>
<sequence>MTKSPKCGILTRPTQGGFDAERPLSKENIVSSLATSPLTTVAALKAVDLMLGENRVWKPTNEVQNLWLQYTYGPGMRDLSRVPEIEANATDSIENHIAFLRKHGWQAQITDPLTDGAIATAAVLDVLVEWLKAGTNTPIIIPGGQHFAGFELKNDPFEPTAINEHLQMVGHHIMLSTKSGDIVHIMEAERPPVDVLNLLNLVDVMIKGAQQSARSCTVVIPKVDLACKQSLDWLPGLHTTGDNGMYAVIAQAMQQATLKMNETGARARAADEMMVSRSMSPHDNKLIIDKPFLLAITRNGVTAPIFAAYVDYDSWKDPGSLGR</sequence>
<dbReference type="InterPro" id="IPR042178">
    <property type="entry name" value="Serpin_sf_1"/>
</dbReference>
<evidence type="ECO:0000313" key="3">
    <source>
        <dbReference type="Proteomes" id="UP000176593"/>
    </source>
</evidence>
<dbReference type="InterPro" id="IPR036186">
    <property type="entry name" value="Serpin_sf"/>
</dbReference>
<reference evidence="2 3" key="1">
    <citation type="journal article" date="2016" name="Nat. Commun.">
        <title>Thousands of microbial genomes shed light on interconnected biogeochemical processes in an aquifer system.</title>
        <authorList>
            <person name="Anantharaman K."/>
            <person name="Brown C.T."/>
            <person name="Hug L.A."/>
            <person name="Sharon I."/>
            <person name="Castelle C.J."/>
            <person name="Probst A.J."/>
            <person name="Thomas B.C."/>
            <person name="Singh A."/>
            <person name="Wilkins M.J."/>
            <person name="Karaoz U."/>
            <person name="Brodie E.L."/>
            <person name="Williams K.H."/>
            <person name="Hubbard S.S."/>
            <person name="Banfield J.F."/>
        </authorList>
    </citation>
    <scope>NUCLEOTIDE SEQUENCE [LARGE SCALE GENOMIC DNA]</scope>
</reference>
<gene>
    <name evidence="2" type="ORF">A3I41_05365</name>
</gene>
<dbReference type="Proteomes" id="UP000176593">
    <property type="component" value="Unassembled WGS sequence"/>
</dbReference>
<comment type="caution">
    <text evidence="2">The sequence shown here is derived from an EMBL/GenBank/DDBJ whole genome shotgun (WGS) entry which is preliminary data.</text>
</comment>
<protein>
    <recommendedName>
        <fullName evidence="1">Serpin domain-containing protein</fullName>
    </recommendedName>
</protein>
<dbReference type="AlphaFoldDB" id="A0A1F7V9F4"/>
<proteinExistence type="predicted"/>
<dbReference type="SUPFAM" id="SSF56574">
    <property type="entry name" value="Serpins"/>
    <property type="match status" value="1"/>
</dbReference>
<evidence type="ECO:0000259" key="1">
    <source>
        <dbReference type="Pfam" id="PF00079"/>
    </source>
</evidence>
<dbReference type="Gene3D" id="3.30.497.10">
    <property type="entry name" value="Antithrombin, subunit I, domain 2"/>
    <property type="match status" value="1"/>
</dbReference>
<organism evidence="2 3">
    <name type="scientific">Candidatus Uhrbacteria bacterium RIFCSPLOWO2_02_FULL_48_18</name>
    <dbReference type="NCBI Taxonomy" id="1802408"/>
    <lineage>
        <taxon>Bacteria</taxon>
        <taxon>Candidatus Uhriibacteriota</taxon>
    </lineage>
</organism>